<dbReference type="EMBL" id="JAXOVC010000001">
    <property type="protein sequence ID" value="KAK4506879.1"/>
    <property type="molecule type" value="Genomic_DNA"/>
</dbReference>
<protein>
    <recommendedName>
        <fullName evidence="2">Gag1-like clamp domain-containing protein</fullName>
    </recommendedName>
</protein>
<evidence type="ECO:0000259" key="2">
    <source>
        <dbReference type="Pfam" id="PF13259"/>
    </source>
</evidence>
<reference evidence="3 4" key="1">
    <citation type="journal article" date="2023" name="G3 (Bethesda)">
        <title>A chromosome-level genome assembly of Zasmidium syzygii isolated from banana leaves.</title>
        <authorList>
            <person name="van Westerhoven A.C."/>
            <person name="Mehrabi R."/>
            <person name="Talebi R."/>
            <person name="Steentjes M.B.F."/>
            <person name="Corcolon B."/>
            <person name="Chong P.A."/>
            <person name="Kema G.H.J."/>
            <person name="Seidl M.F."/>
        </authorList>
    </citation>
    <scope>NUCLEOTIDE SEQUENCE [LARGE SCALE GENOMIC DNA]</scope>
    <source>
        <strain evidence="3 4">P124</strain>
    </source>
</reference>
<proteinExistence type="predicted"/>
<keyword evidence="4" id="KW-1185">Reference proteome</keyword>
<evidence type="ECO:0000256" key="1">
    <source>
        <dbReference type="SAM" id="MobiDB-lite"/>
    </source>
</evidence>
<feature type="domain" description="Gag1-like clamp" evidence="2">
    <location>
        <begin position="114"/>
        <end position="301"/>
    </location>
</feature>
<feature type="region of interest" description="Disordered" evidence="1">
    <location>
        <begin position="173"/>
        <end position="222"/>
    </location>
</feature>
<organism evidence="3 4">
    <name type="scientific">Zasmidium cellare</name>
    <name type="common">Wine cellar mold</name>
    <name type="synonym">Racodium cellare</name>
    <dbReference type="NCBI Taxonomy" id="395010"/>
    <lineage>
        <taxon>Eukaryota</taxon>
        <taxon>Fungi</taxon>
        <taxon>Dikarya</taxon>
        <taxon>Ascomycota</taxon>
        <taxon>Pezizomycotina</taxon>
        <taxon>Dothideomycetes</taxon>
        <taxon>Dothideomycetidae</taxon>
        <taxon>Mycosphaerellales</taxon>
        <taxon>Mycosphaerellaceae</taxon>
        <taxon>Zasmidium</taxon>
    </lineage>
</organism>
<name>A0ABR0EZU8_ZASCE</name>
<accession>A0ABR0EZU8</accession>
<sequence length="346" mass="38724">MTLHLNFPHHRHHATSNATEQANEVREARRFLKERVRNDWEYATLPAWRSSGREKREEVEDVEDRIAGFRFHVPEREKGVLGLEFEPVEWRERGYSSCEEGESEEEVVVGKGGSTYKFEAPDSVSERRVARKRRRFVALEQEMEWNDGLAHWMRRRDAWCCARTATQVNFAGSSEDMATSETLQTTDSASASSSSPRSSTSSSIPQQPTSTPGSSPSTTPDLTALRATSTTQTIISPSEVLVPIAPPLLPNHPVRRKISPNMYPEIYTKIILQSRTPSVPINLKTLVHALVQGWKTDGEWPPKSVPLEKSIGRKRGSHSSGLREGVKAVGRVLRLTGTSEVGRGES</sequence>
<comment type="caution">
    <text evidence="3">The sequence shown here is derived from an EMBL/GenBank/DDBJ whole genome shotgun (WGS) entry which is preliminary data.</text>
</comment>
<dbReference type="InterPro" id="IPR053274">
    <property type="entry name" value="Fluconazole_resistance"/>
</dbReference>
<evidence type="ECO:0000313" key="3">
    <source>
        <dbReference type="EMBL" id="KAK4506879.1"/>
    </source>
</evidence>
<dbReference type="PANTHER" id="PTHR28065:SF1">
    <property type="entry name" value="DUF4050 DOMAIN-CONTAINING PROTEIN"/>
    <property type="match status" value="1"/>
</dbReference>
<gene>
    <name evidence="3" type="ORF">PRZ48_000612</name>
</gene>
<dbReference type="Pfam" id="PF13259">
    <property type="entry name" value="clamp_Gag1-like"/>
    <property type="match status" value="1"/>
</dbReference>
<dbReference type="PANTHER" id="PTHR28065">
    <property type="entry name" value="FREQUENIN"/>
    <property type="match status" value="1"/>
</dbReference>
<feature type="compositionally biased region" description="Polar residues" evidence="1">
    <location>
        <begin position="173"/>
        <end position="184"/>
    </location>
</feature>
<feature type="region of interest" description="Disordered" evidence="1">
    <location>
        <begin position="1"/>
        <end position="23"/>
    </location>
</feature>
<dbReference type="Proteomes" id="UP001305779">
    <property type="component" value="Unassembled WGS sequence"/>
</dbReference>
<evidence type="ECO:0000313" key="4">
    <source>
        <dbReference type="Proteomes" id="UP001305779"/>
    </source>
</evidence>
<dbReference type="InterPro" id="IPR025124">
    <property type="entry name" value="Gag1-like_clamp"/>
</dbReference>
<feature type="compositionally biased region" description="Low complexity" evidence="1">
    <location>
        <begin position="185"/>
        <end position="220"/>
    </location>
</feature>